<sequence length="213" mass="21684">MDDIEEKCEDNLTDSDSTPVLPNKSFILPQAKPSPLLGASESEPSSQSSASTHANDRTATNWSLPISASSTSSSPSPAPASTSTSTDTQSVPHNDKRNQAKGRTSCVTSSAGSDSVEDTAQGATPGNQSTGNLIGSEAGLAKNMASALTASSSPLPSSPSFSTAATPGAASLIGSYNNPKYRIASSLASSISPSSSTSPAPYKRMPHLHKLEK</sequence>
<reference evidence="2" key="1">
    <citation type="journal article" date="2023" name="G3 (Bethesda)">
        <title>A reference genome for the long-term kleptoplast-retaining sea slug Elysia crispata morphotype clarki.</title>
        <authorList>
            <person name="Eastman K.E."/>
            <person name="Pendleton A.L."/>
            <person name="Shaikh M.A."/>
            <person name="Suttiyut T."/>
            <person name="Ogas R."/>
            <person name="Tomko P."/>
            <person name="Gavelis G."/>
            <person name="Widhalm J.R."/>
            <person name="Wisecaver J.H."/>
        </authorList>
    </citation>
    <scope>NUCLEOTIDE SEQUENCE</scope>
    <source>
        <strain evidence="2">ECLA1</strain>
    </source>
</reference>
<feature type="compositionally biased region" description="Low complexity" evidence="1">
    <location>
        <begin position="184"/>
        <end position="201"/>
    </location>
</feature>
<feature type="compositionally biased region" description="Polar residues" evidence="1">
    <location>
        <begin position="101"/>
        <end position="113"/>
    </location>
</feature>
<feature type="region of interest" description="Disordered" evidence="1">
    <location>
        <begin position="1"/>
        <end position="213"/>
    </location>
</feature>
<dbReference type="AlphaFoldDB" id="A0AAE0ZES0"/>
<dbReference type="EMBL" id="JAWDGP010004172">
    <property type="protein sequence ID" value="KAK3767037.1"/>
    <property type="molecule type" value="Genomic_DNA"/>
</dbReference>
<name>A0AAE0ZES0_9GAST</name>
<feature type="compositionally biased region" description="Acidic residues" evidence="1">
    <location>
        <begin position="1"/>
        <end position="13"/>
    </location>
</feature>
<feature type="compositionally biased region" description="Low complexity" evidence="1">
    <location>
        <begin position="39"/>
        <end position="51"/>
    </location>
</feature>
<comment type="caution">
    <text evidence="2">The sequence shown here is derived from an EMBL/GenBank/DDBJ whole genome shotgun (WGS) entry which is preliminary data.</text>
</comment>
<evidence type="ECO:0000313" key="3">
    <source>
        <dbReference type="Proteomes" id="UP001283361"/>
    </source>
</evidence>
<gene>
    <name evidence="2" type="ORF">RRG08_054085</name>
</gene>
<proteinExistence type="predicted"/>
<feature type="compositionally biased region" description="Polar residues" evidence="1">
    <location>
        <begin position="57"/>
        <end position="66"/>
    </location>
</feature>
<feature type="compositionally biased region" description="Polar residues" evidence="1">
    <location>
        <begin position="121"/>
        <end position="133"/>
    </location>
</feature>
<protein>
    <submittedName>
        <fullName evidence="2">Uncharacterized protein</fullName>
    </submittedName>
</protein>
<feature type="compositionally biased region" description="Low complexity" evidence="1">
    <location>
        <begin position="145"/>
        <end position="171"/>
    </location>
</feature>
<evidence type="ECO:0000313" key="2">
    <source>
        <dbReference type="EMBL" id="KAK3767037.1"/>
    </source>
</evidence>
<keyword evidence="3" id="KW-1185">Reference proteome</keyword>
<organism evidence="2 3">
    <name type="scientific">Elysia crispata</name>
    <name type="common">lettuce slug</name>
    <dbReference type="NCBI Taxonomy" id="231223"/>
    <lineage>
        <taxon>Eukaryota</taxon>
        <taxon>Metazoa</taxon>
        <taxon>Spiralia</taxon>
        <taxon>Lophotrochozoa</taxon>
        <taxon>Mollusca</taxon>
        <taxon>Gastropoda</taxon>
        <taxon>Heterobranchia</taxon>
        <taxon>Euthyneura</taxon>
        <taxon>Panpulmonata</taxon>
        <taxon>Sacoglossa</taxon>
        <taxon>Placobranchoidea</taxon>
        <taxon>Plakobranchidae</taxon>
        <taxon>Elysia</taxon>
    </lineage>
</organism>
<evidence type="ECO:0000256" key="1">
    <source>
        <dbReference type="SAM" id="MobiDB-lite"/>
    </source>
</evidence>
<feature type="compositionally biased region" description="Low complexity" evidence="1">
    <location>
        <begin position="67"/>
        <end position="86"/>
    </location>
</feature>
<accession>A0AAE0ZES0</accession>
<feature type="compositionally biased region" description="Basic residues" evidence="1">
    <location>
        <begin position="204"/>
        <end position="213"/>
    </location>
</feature>
<dbReference type="Proteomes" id="UP001283361">
    <property type="component" value="Unassembled WGS sequence"/>
</dbReference>